<name>A0A8H3F7B3_9LECA</name>
<comment type="caution">
    <text evidence="1">The sequence shown here is derived from an EMBL/GenBank/DDBJ whole genome shotgun (WGS) entry which is preliminary data.</text>
</comment>
<protein>
    <submittedName>
        <fullName evidence="1">Uncharacterized protein</fullName>
    </submittedName>
</protein>
<dbReference type="Proteomes" id="UP000664203">
    <property type="component" value="Unassembled WGS sequence"/>
</dbReference>
<evidence type="ECO:0000313" key="1">
    <source>
        <dbReference type="EMBL" id="CAF9919456.1"/>
    </source>
</evidence>
<accession>A0A8H3F7B3</accession>
<keyword evidence="2" id="KW-1185">Reference proteome</keyword>
<reference evidence="1" key="1">
    <citation type="submission" date="2021-03" db="EMBL/GenBank/DDBJ databases">
        <authorList>
            <person name="Tagirdzhanova G."/>
        </authorList>
    </citation>
    <scope>NUCLEOTIDE SEQUENCE</scope>
</reference>
<sequence length="187" mass="20389">MLYLVDYGTERNKAQSSKIAKIQIADNDQSQVLVSEARVCRTAPVWEFDKEILGVPVSDVIISTEGMAAGAYENRLLIHDLSSVSFKSTDPFFISLLDRKSVDRKLELAQGLTIKNLAFSAMVDGFVHGPFQSIKDVTDPTFGRSVSNQSTSMGQVAIAELTMHLQTFPSGAIPILQPTSFMKGTTG</sequence>
<gene>
    <name evidence="1" type="ORF">ALECFALPRED_001167</name>
</gene>
<dbReference type="AlphaFoldDB" id="A0A8H3F7B3"/>
<organism evidence="1 2">
    <name type="scientific">Alectoria fallacina</name>
    <dbReference type="NCBI Taxonomy" id="1903189"/>
    <lineage>
        <taxon>Eukaryota</taxon>
        <taxon>Fungi</taxon>
        <taxon>Dikarya</taxon>
        <taxon>Ascomycota</taxon>
        <taxon>Pezizomycotina</taxon>
        <taxon>Lecanoromycetes</taxon>
        <taxon>OSLEUM clade</taxon>
        <taxon>Lecanoromycetidae</taxon>
        <taxon>Lecanorales</taxon>
        <taxon>Lecanorineae</taxon>
        <taxon>Parmeliaceae</taxon>
        <taxon>Alectoria</taxon>
    </lineage>
</organism>
<evidence type="ECO:0000313" key="2">
    <source>
        <dbReference type="Proteomes" id="UP000664203"/>
    </source>
</evidence>
<proteinExistence type="predicted"/>
<dbReference type="EMBL" id="CAJPDR010000122">
    <property type="protein sequence ID" value="CAF9919456.1"/>
    <property type="molecule type" value="Genomic_DNA"/>
</dbReference>